<keyword evidence="5" id="KW-0256">Endoplasmic reticulum</keyword>
<feature type="region of interest" description="Disordered" evidence="9">
    <location>
        <begin position="54"/>
        <end position="80"/>
    </location>
</feature>
<dbReference type="AlphaFoldDB" id="J0WPF2"/>
<dbReference type="PANTHER" id="PTHR13048">
    <property type="entry name" value="TRAFFICKING PROTEIN PARTICLE COMPLEX SUBUNIT 3"/>
    <property type="match status" value="1"/>
</dbReference>
<dbReference type="GO" id="GO:0048193">
    <property type="term" value="P:Golgi vesicle transport"/>
    <property type="evidence" value="ECO:0007669"/>
    <property type="project" value="InterPro"/>
</dbReference>
<evidence type="ECO:0000256" key="1">
    <source>
        <dbReference type="ARBA" id="ARBA00004222"/>
    </source>
</evidence>
<evidence type="ECO:0000256" key="3">
    <source>
        <dbReference type="ARBA" id="ARBA00006218"/>
    </source>
</evidence>
<feature type="non-terminal residue" evidence="10">
    <location>
        <position position="1"/>
    </location>
</feature>
<dbReference type="KEGG" id="adl:AURDEDRAFT_131524"/>
<evidence type="ECO:0000313" key="11">
    <source>
        <dbReference type="Proteomes" id="UP000006514"/>
    </source>
</evidence>
<evidence type="ECO:0000256" key="4">
    <source>
        <dbReference type="ARBA" id="ARBA00022448"/>
    </source>
</evidence>
<dbReference type="FunCoup" id="J0WPF2">
    <property type="interactions" value="102"/>
</dbReference>
<keyword evidence="7" id="KW-0333">Golgi apparatus</keyword>
<feature type="compositionally biased region" description="Polar residues" evidence="9">
    <location>
        <begin position="54"/>
        <end position="69"/>
    </location>
</feature>
<dbReference type="Proteomes" id="UP000006514">
    <property type="component" value="Unassembled WGS sequence"/>
</dbReference>
<dbReference type="GO" id="GO:0030008">
    <property type="term" value="C:TRAPP complex"/>
    <property type="evidence" value="ECO:0007669"/>
    <property type="project" value="InterPro"/>
</dbReference>
<feature type="region of interest" description="Disordered" evidence="9">
    <location>
        <begin position="156"/>
        <end position="182"/>
    </location>
</feature>
<evidence type="ECO:0000313" key="10">
    <source>
        <dbReference type="EMBL" id="EJD33747.1"/>
    </source>
</evidence>
<name>J0WPF2_AURST</name>
<dbReference type="SUPFAM" id="SSF111126">
    <property type="entry name" value="Ligand-binding domain in the NO signalling and Golgi transport"/>
    <property type="match status" value="1"/>
</dbReference>
<dbReference type="InterPro" id="IPR007194">
    <property type="entry name" value="TRAPP_component"/>
</dbReference>
<keyword evidence="6" id="KW-0931">ER-Golgi transport</keyword>
<dbReference type="InParanoid" id="J0WPF2"/>
<gene>
    <name evidence="10" type="ORF">AURDEDRAFT_131524</name>
</gene>
<feature type="compositionally biased region" description="Low complexity" evidence="9">
    <location>
        <begin position="70"/>
        <end position="80"/>
    </location>
</feature>
<dbReference type="Gene3D" id="3.30.1380.20">
    <property type="entry name" value="Trafficking protein particle complex subunit 3"/>
    <property type="match status" value="2"/>
</dbReference>
<dbReference type="InterPro" id="IPR016721">
    <property type="entry name" value="Bet3"/>
</dbReference>
<dbReference type="eggNOG" id="KOG3330">
    <property type="taxonomic scope" value="Eukaryota"/>
</dbReference>
<evidence type="ECO:0000256" key="8">
    <source>
        <dbReference type="SAM" id="Coils"/>
    </source>
</evidence>
<dbReference type="CDD" id="cd14942">
    <property type="entry name" value="TRAPPC3_bet3"/>
    <property type="match status" value="1"/>
</dbReference>
<feature type="coiled-coil region" evidence="8">
    <location>
        <begin position="13"/>
        <end position="40"/>
    </location>
</feature>
<proteinExistence type="inferred from homology"/>
<evidence type="ECO:0000256" key="7">
    <source>
        <dbReference type="ARBA" id="ARBA00023034"/>
    </source>
</evidence>
<keyword evidence="8" id="KW-0175">Coiled coil</keyword>
<dbReference type="Pfam" id="PF04051">
    <property type="entry name" value="TRAPP"/>
    <property type="match status" value="1"/>
</dbReference>
<evidence type="ECO:0000256" key="5">
    <source>
        <dbReference type="ARBA" id="ARBA00022824"/>
    </source>
</evidence>
<dbReference type="EMBL" id="JH688098">
    <property type="protein sequence ID" value="EJD33747.1"/>
    <property type="molecule type" value="Genomic_DNA"/>
</dbReference>
<sequence>NAELFTFTYGALVVQLIQDYEDYAEVNKQLRRNLINARNTQVGFKSFLNITPSVTHSTPSSRPVSQITTSSGPGAAQQSQAQQAGQWFTLTFDENPLAEFVELPDDALEGGLWYSNVLCGVLRGALEMVQMQVEATFVSDVLRGDEIITDGHELAGAVSAPETKSPSSPAPIPQRKNAWPREQLANNSKRRAYRLTHPATTWDSQSSAEIVSRRTNTYSRTLDTTQTNAAATLAGGLR</sequence>
<evidence type="ECO:0008006" key="12">
    <source>
        <dbReference type="Google" id="ProtNLM"/>
    </source>
</evidence>
<dbReference type="InterPro" id="IPR024096">
    <property type="entry name" value="NO_sig/Golgi_transp_ligand-bd"/>
</dbReference>
<keyword evidence="4" id="KW-0813">Transport</keyword>
<dbReference type="GO" id="GO:0005794">
    <property type="term" value="C:Golgi apparatus"/>
    <property type="evidence" value="ECO:0007669"/>
    <property type="project" value="UniProtKB-SubCell"/>
</dbReference>
<evidence type="ECO:0000256" key="9">
    <source>
        <dbReference type="SAM" id="MobiDB-lite"/>
    </source>
</evidence>
<keyword evidence="11" id="KW-1185">Reference proteome</keyword>
<comment type="similarity">
    <text evidence="3">Belongs to the TRAPP small subunits family. BET3 subfamily.</text>
</comment>
<evidence type="ECO:0000256" key="2">
    <source>
        <dbReference type="ARBA" id="ARBA00004240"/>
    </source>
</evidence>
<dbReference type="OrthoDB" id="10262857at2759"/>
<comment type="subcellular location">
    <subcellularLocation>
        <location evidence="2">Endoplasmic reticulum</location>
    </subcellularLocation>
    <subcellularLocation>
        <location evidence="1">Golgi apparatus</location>
        <location evidence="1">cis-Golgi network</location>
    </subcellularLocation>
</comment>
<protein>
    <recommendedName>
        <fullName evidence="12">TRAPP I complex</fullName>
    </recommendedName>
</protein>
<organism evidence="10 11">
    <name type="scientific">Auricularia subglabra (strain TFB-10046 / SS5)</name>
    <name type="common">White-rot fungus</name>
    <name type="synonym">Auricularia delicata (strain TFB10046)</name>
    <dbReference type="NCBI Taxonomy" id="717982"/>
    <lineage>
        <taxon>Eukaryota</taxon>
        <taxon>Fungi</taxon>
        <taxon>Dikarya</taxon>
        <taxon>Basidiomycota</taxon>
        <taxon>Agaricomycotina</taxon>
        <taxon>Agaricomycetes</taxon>
        <taxon>Auriculariales</taxon>
        <taxon>Auriculariaceae</taxon>
        <taxon>Auricularia</taxon>
    </lineage>
</organism>
<reference evidence="11" key="1">
    <citation type="journal article" date="2012" name="Science">
        <title>The Paleozoic origin of enzymatic lignin decomposition reconstructed from 31 fungal genomes.</title>
        <authorList>
            <person name="Floudas D."/>
            <person name="Binder M."/>
            <person name="Riley R."/>
            <person name="Barry K."/>
            <person name="Blanchette R.A."/>
            <person name="Henrissat B."/>
            <person name="Martinez A.T."/>
            <person name="Otillar R."/>
            <person name="Spatafora J.W."/>
            <person name="Yadav J.S."/>
            <person name="Aerts A."/>
            <person name="Benoit I."/>
            <person name="Boyd A."/>
            <person name="Carlson A."/>
            <person name="Copeland A."/>
            <person name="Coutinho P.M."/>
            <person name="de Vries R.P."/>
            <person name="Ferreira P."/>
            <person name="Findley K."/>
            <person name="Foster B."/>
            <person name="Gaskell J."/>
            <person name="Glotzer D."/>
            <person name="Gorecki P."/>
            <person name="Heitman J."/>
            <person name="Hesse C."/>
            <person name="Hori C."/>
            <person name="Igarashi K."/>
            <person name="Jurgens J.A."/>
            <person name="Kallen N."/>
            <person name="Kersten P."/>
            <person name="Kohler A."/>
            <person name="Kuees U."/>
            <person name="Kumar T.K.A."/>
            <person name="Kuo A."/>
            <person name="LaButti K."/>
            <person name="Larrondo L.F."/>
            <person name="Lindquist E."/>
            <person name="Ling A."/>
            <person name="Lombard V."/>
            <person name="Lucas S."/>
            <person name="Lundell T."/>
            <person name="Martin R."/>
            <person name="McLaughlin D.J."/>
            <person name="Morgenstern I."/>
            <person name="Morin E."/>
            <person name="Murat C."/>
            <person name="Nagy L.G."/>
            <person name="Nolan M."/>
            <person name="Ohm R.A."/>
            <person name="Patyshakuliyeva A."/>
            <person name="Rokas A."/>
            <person name="Ruiz-Duenas F.J."/>
            <person name="Sabat G."/>
            <person name="Salamov A."/>
            <person name="Samejima M."/>
            <person name="Schmutz J."/>
            <person name="Slot J.C."/>
            <person name="St John F."/>
            <person name="Stenlid J."/>
            <person name="Sun H."/>
            <person name="Sun S."/>
            <person name="Syed K."/>
            <person name="Tsang A."/>
            <person name="Wiebenga A."/>
            <person name="Young D."/>
            <person name="Pisabarro A."/>
            <person name="Eastwood D.C."/>
            <person name="Martin F."/>
            <person name="Cullen D."/>
            <person name="Grigoriev I.V."/>
            <person name="Hibbett D.S."/>
        </authorList>
    </citation>
    <scope>NUCLEOTIDE SEQUENCE [LARGE SCALE GENOMIC DNA]</scope>
    <source>
        <strain evidence="11">TFB10046</strain>
    </source>
</reference>
<dbReference type="GO" id="GO:0005783">
    <property type="term" value="C:endoplasmic reticulum"/>
    <property type="evidence" value="ECO:0007669"/>
    <property type="project" value="UniProtKB-SubCell"/>
</dbReference>
<accession>J0WPF2</accession>
<evidence type="ECO:0000256" key="6">
    <source>
        <dbReference type="ARBA" id="ARBA00022892"/>
    </source>
</evidence>